<reference evidence="2" key="1">
    <citation type="submission" date="2023-06" db="EMBL/GenBank/DDBJ databases">
        <authorList>
            <consortium name="Lawrence Berkeley National Laboratory"/>
            <person name="Ahrendt S."/>
            <person name="Sahu N."/>
            <person name="Indic B."/>
            <person name="Wong-Bajracharya J."/>
            <person name="Merenyi Z."/>
            <person name="Ke H.-M."/>
            <person name="Monk M."/>
            <person name="Kocsube S."/>
            <person name="Drula E."/>
            <person name="Lipzen A."/>
            <person name="Balint B."/>
            <person name="Henrissat B."/>
            <person name="Andreopoulos B."/>
            <person name="Martin F.M."/>
            <person name="Harder C.B."/>
            <person name="Rigling D."/>
            <person name="Ford K.L."/>
            <person name="Foster G.D."/>
            <person name="Pangilinan J."/>
            <person name="Papanicolaou A."/>
            <person name="Barry K."/>
            <person name="LaButti K."/>
            <person name="Viragh M."/>
            <person name="Koriabine M."/>
            <person name="Yan M."/>
            <person name="Riley R."/>
            <person name="Champramary S."/>
            <person name="Plett K.L."/>
            <person name="Tsai I.J."/>
            <person name="Slot J."/>
            <person name="Sipos G."/>
            <person name="Plett J."/>
            <person name="Nagy L.G."/>
            <person name="Grigoriev I.V."/>
        </authorList>
    </citation>
    <scope>NUCLEOTIDE SEQUENCE</scope>
    <source>
        <strain evidence="2">CCBAS 213</strain>
    </source>
</reference>
<comment type="caution">
    <text evidence="2">The sequence shown here is derived from an EMBL/GenBank/DDBJ whole genome shotgun (WGS) entry which is preliminary data.</text>
</comment>
<dbReference type="AlphaFoldDB" id="A0AA39NBG3"/>
<organism evidence="2 3">
    <name type="scientific">Armillaria tabescens</name>
    <name type="common">Ringless honey mushroom</name>
    <name type="synonym">Agaricus tabescens</name>
    <dbReference type="NCBI Taxonomy" id="1929756"/>
    <lineage>
        <taxon>Eukaryota</taxon>
        <taxon>Fungi</taxon>
        <taxon>Dikarya</taxon>
        <taxon>Basidiomycota</taxon>
        <taxon>Agaricomycotina</taxon>
        <taxon>Agaricomycetes</taxon>
        <taxon>Agaricomycetidae</taxon>
        <taxon>Agaricales</taxon>
        <taxon>Marasmiineae</taxon>
        <taxon>Physalacriaceae</taxon>
        <taxon>Desarmillaria</taxon>
    </lineage>
</organism>
<dbReference type="EMBL" id="JAUEPS010000009">
    <property type="protein sequence ID" value="KAK0462571.1"/>
    <property type="molecule type" value="Genomic_DNA"/>
</dbReference>
<sequence>MSIPNTLLIDESIKKAKAKGAAPKLRLPVTISLLNKNALKMGYSPTHYLYNSEKDKFCKLAVEGQGILAKVFVQNVQHGVSFPPLTPHTEVMQYSGWIPILEEDLLEPTELFYKSITKGLSKKSTPVGGLKYSQRAPENWYIVLNPAAAERYDKWKAGDTLKLSPVKNGKGKKHEESELDSSTTSVNLSQSLHGSFNI</sequence>
<accession>A0AA39NBG3</accession>
<dbReference type="GeneID" id="85352952"/>
<keyword evidence="3" id="KW-1185">Reference proteome</keyword>
<dbReference type="RefSeq" id="XP_060334183.1">
    <property type="nucleotide sequence ID" value="XM_060469404.1"/>
</dbReference>
<protein>
    <submittedName>
        <fullName evidence="2">Uncharacterized protein</fullName>
    </submittedName>
</protein>
<dbReference type="Proteomes" id="UP001175211">
    <property type="component" value="Unassembled WGS sequence"/>
</dbReference>
<evidence type="ECO:0000313" key="3">
    <source>
        <dbReference type="Proteomes" id="UP001175211"/>
    </source>
</evidence>
<evidence type="ECO:0000256" key="1">
    <source>
        <dbReference type="SAM" id="MobiDB-lite"/>
    </source>
</evidence>
<evidence type="ECO:0000313" key="2">
    <source>
        <dbReference type="EMBL" id="KAK0462571.1"/>
    </source>
</evidence>
<feature type="compositionally biased region" description="Polar residues" evidence="1">
    <location>
        <begin position="180"/>
        <end position="198"/>
    </location>
</feature>
<feature type="region of interest" description="Disordered" evidence="1">
    <location>
        <begin position="163"/>
        <end position="198"/>
    </location>
</feature>
<gene>
    <name evidence="2" type="ORF">EV420DRAFT_1477274</name>
</gene>
<proteinExistence type="predicted"/>
<name>A0AA39NBG3_ARMTA</name>